<accession>A0A0F9BNB5</accession>
<dbReference type="GO" id="GO:0019646">
    <property type="term" value="P:aerobic electron transport chain"/>
    <property type="evidence" value="ECO:0007669"/>
    <property type="project" value="InterPro"/>
</dbReference>
<organism evidence="1">
    <name type="scientific">marine sediment metagenome</name>
    <dbReference type="NCBI Taxonomy" id="412755"/>
    <lineage>
        <taxon>unclassified sequences</taxon>
        <taxon>metagenomes</taxon>
        <taxon>ecological metagenomes</taxon>
    </lineage>
</organism>
<dbReference type="Gene3D" id="4.10.490.10">
    <property type="entry name" value="High potential iron-sulphur protein"/>
    <property type="match status" value="1"/>
</dbReference>
<protein>
    <recommendedName>
        <fullName evidence="2">High potential iron-sulfur proteins family profile domain-containing protein</fullName>
    </recommendedName>
</protein>
<dbReference type="EMBL" id="LAZR01037007">
    <property type="protein sequence ID" value="KKL23350.1"/>
    <property type="molecule type" value="Genomic_DNA"/>
</dbReference>
<sequence length="49" mass="5538">LYDCANCEFYKQRTCEIVEGNIAPAAWCGFWVSRVGDKPLSWVKEAVSP</sequence>
<dbReference type="SUPFAM" id="SSF57652">
    <property type="entry name" value="HIPIP (high potential iron protein)"/>
    <property type="match status" value="1"/>
</dbReference>
<comment type="caution">
    <text evidence="1">The sequence shown here is derived from an EMBL/GenBank/DDBJ whole genome shotgun (WGS) entry which is preliminary data.</text>
</comment>
<feature type="non-terminal residue" evidence="1">
    <location>
        <position position="1"/>
    </location>
</feature>
<dbReference type="GO" id="GO:0009055">
    <property type="term" value="F:electron transfer activity"/>
    <property type="evidence" value="ECO:0007669"/>
    <property type="project" value="InterPro"/>
</dbReference>
<dbReference type="InterPro" id="IPR036369">
    <property type="entry name" value="HIPIP_sf"/>
</dbReference>
<name>A0A0F9BNB5_9ZZZZ</name>
<reference evidence="1" key="1">
    <citation type="journal article" date="2015" name="Nature">
        <title>Complex archaea that bridge the gap between prokaryotes and eukaryotes.</title>
        <authorList>
            <person name="Spang A."/>
            <person name="Saw J.H."/>
            <person name="Jorgensen S.L."/>
            <person name="Zaremba-Niedzwiedzka K."/>
            <person name="Martijn J."/>
            <person name="Lind A.E."/>
            <person name="van Eijk R."/>
            <person name="Schleper C."/>
            <person name="Guy L."/>
            <person name="Ettema T.J."/>
        </authorList>
    </citation>
    <scope>NUCLEOTIDE SEQUENCE</scope>
</reference>
<dbReference type="AlphaFoldDB" id="A0A0F9BNB5"/>
<evidence type="ECO:0008006" key="2">
    <source>
        <dbReference type="Google" id="ProtNLM"/>
    </source>
</evidence>
<proteinExistence type="predicted"/>
<gene>
    <name evidence="1" type="ORF">LCGC14_2426290</name>
</gene>
<evidence type="ECO:0000313" key="1">
    <source>
        <dbReference type="EMBL" id="KKL23350.1"/>
    </source>
</evidence>